<dbReference type="STRING" id="1420851.AU255_10315"/>
<dbReference type="Proteomes" id="UP000191980">
    <property type="component" value="Unassembled WGS sequence"/>
</dbReference>
<comment type="subcellular location">
    <subcellularLocation>
        <location evidence="1 14">Cell membrane</location>
        <topology evidence="1 14">Multi-pass membrane protein</topology>
    </subcellularLocation>
</comment>
<keyword evidence="17" id="KW-1185">Reference proteome</keyword>
<dbReference type="EC" id="1.3.99.-" evidence="14 15"/>
<evidence type="ECO:0000313" key="17">
    <source>
        <dbReference type="Proteomes" id="UP000191980"/>
    </source>
</evidence>
<feature type="transmembrane region" description="Helical" evidence="14">
    <location>
        <begin position="81"/>
        <end position="100"/>
    </location>
</feature>
<dbReference type="Pfam" id="PF03653">
    <property type="entry name" value="UPF0093"/>
    <property type="match status" value="1"/>
</dbReference>
<dbReference type="HAMAP" id="MF_02239">
    <property type="entry name" value="HemJ"/>
    <property type="match status" value="1"/>
</dbReference>
<feature type="transmembrane region" description="Helical" evidence="14">
    <location>
        <begin position="48"/>
        <end position="69"/>
    </location>
</feature>
<evidence type="ECO:0000256" key="11">
    <source>
        <dbReference type="ARBA" id="ARBA00023004"/>
    </source>
</evidence>
<keyword evidence="6 14" id="KW-0349">Heme</keyword>
<feature type="binding site" description="axial binding residue" evidence="14">
    <location>
        <position position="8"/>
    </location>
    <ligand>
        <name>heme</name>
        <dbReference type="ChEBI" id="CHEBI:30413"/>
    </ligand>
    <ligandPart>
        <name>Fe</name>
        <dbReference type="ChEBI" id="CHEBI:18248"/>
    </ligandPart>
</feature>
<organism evidence="16 17">
    <name type="scientific">Methyloprofundus sedimenti</name>
    <dbReference type="NCBI Taxonomy" id="1420851"/>
    <lineage>
        <taxon>Bacteria</taxon>
        <taxon>Pseudomonadati</taxon>
        <taxon>Pseudomonadota</taxon>
        <taxon>Gammaproteobacteria</taxon>
        <taxon>Methylococcales</taxon>
        <taxon>Methylococcaceae</taxon>
        <taxon>Methyloprofundus</taxon>
    </lineage>
</organism>
<keyword evidence="9 14" id="KW-1133">Transmembrane helix</keyword>
<evidence type="ECO:0000256" key="14">
    <source>
        <dbReference type="HAMAP-Rule" id="MF_02239"/>
    </source>
</evidence>
<comment type="catalytic activity">
    <reaction evidence="13 14 15">
        <text>protoporphyrinogen IX + 3 A = protoporphyrin IX + 3 AH2</text>
        <dbReference type="Rhea" id="RHEA:62000"/>
        <dbReference type="ChEBI" id="CHEBI:13193"/>
        <dbReference type="ChEBI" id="CHEBI:17499"/>
        <dbReference type="ChEBI" id="CHEBI:57306"/>
        <dbReference type="ChEBI" id="CHEBI:57307"/>
    </reaction>
</comment>
<evidence type="ECO:0000256" key="15">
    <source>
        <dbReference type="PIRNR" id="PIRNR004638"/>
    </source>
</evidence>
<keyword evidence="7 14" id="KW-0812">Transmembrane</keyword>
<evidence type="ECO:0000256" key="2">
    <source>
        <dbReference type="ARBA" id="ARBA00005073"/>
    </source>
</evidence>
<feature type="transmembrane region" description="Helical" evidence="14">
    <location>
        <begin position="120"/>
        <end position="138"/>
    </location>
</feature>
<keyword evidence="8 14" id="KW-0479">Metal-binding</keyword>
<evidence type="ECO:0000256" key="4">
    <source>
        <dbReference type="ARBA" id="ARBA00017504"/>
    </source>
</evidence>
<comment type="similarity">
    <text evidence="3 14 15">Belongs to the HemJ family.</text>
</comment>
<evidence type="ECO:0000256" key="6">
    <source>
        <dbReference type="ARBA" id="ARBA00022617"/>
    </source>
</evidence>
<gene>
    <name evidence="16" type="ORF">AU255_10315</name>
</gene>
<evidence type="ECO:0000256" key="10">
    <source>
        <dbReference type="ARBA" id="ARBA00023002"/>
    </source>
</evidence>
<evidence type="ECO:0000256" key="3">
    <source>
        <dbReference type="ARBA" id="ARBA00006501"/>
    </source>
</evidence>
<feature type="transmembrane region" description="Helical" evidence="14">
    <location>
        <begin position="6"/>
        <end position="27"/>
    </location>
</feature>
<evidence type="ECO:0000313" key="16">
    <source>
        <dbReference type="EMBL" id="OQK18204.1"/>
    </source>
</evidence>
<comment type="caution">
    <text evidence="16">The sequence shown here is derived from an EMBL/GenBank/DDBJ whole genome shotgun (WGS) entry which is preliminary data.</text>
</comment>
<keyword evidence="10 14" id="KW-0560">Oxidoreductase</keyword>
<evidence type="ECO:0000256" key="1">
    <source>
        <dbReference type="ARBA" id="ARBA00004651"/>
    </source>
</evidence>
<keyword evidence="11 14" id="KW-0408">Iron</keyword>
<comment type="cofactor">
    <cofactor evidence="14 15">
        <name>heme b</name>
        <dbReference type="ChEBI" id="CHEBI:60344"/>
    </cofactor>
    <text evidence="14 15">Binds 1 heme b (iron(II)-protoporphyrin IX) group per subunit.</text>
</comment>
<sequence length="141" mass="17159">MLWLKAFHLIFMVTWFAGLFYLPRLYVYHAMSEDSISNERFKIMERKLFYGIMTPGMIITFIFGIWMLIDYAWGMYSSMGWLHVKLTLLVGLVVYHYYCYLYLQDFKFDRNQRSHVFYRWFNEIPVLFLLAIIILAVVKPF</sequence>
<keyword evidence="12 14" id="KW-0472">Membrane</keyword>
<evidence type="ECO:0000256" key="5">
    <source>
        <dbReference type="ARBA" id="ARBA00022475"/>
    </source>
</evidence>
<comment type="subunit">
    <text evidence="14">Homodimer.</text>
</comment>
<dbReference type="UniPathway" id="UPA00251">
    <property type="reaction ID" value="UER00324"/>
</dbReference>
<comment type="function">
    <text evidence="14 15">Catalyzes the oxidation of protoporphyrinogen IX to protoporphyrin IX.</text>
</comment>
<dbReference type="PANTHER" id="PTHR40255:SF1">
    <property type="entry name" value="PROTOPORPHYRINOGEN IX OXIDASE"/>
    <property type="match status" value="1"/>
</dbReference>
<protein>
    <recommendedName>
        <fullName evidence="4 14">Protoporphyrinogen IX oxidase</fullName>
        <shortName evidence="14">PPO</shortName>
        <ecNumber evidence="14 15">1.3.99.-</ecNumber>
    </recommendedName>
</protein>
<evidence type="ECO:0000256" key="8">
    <source>
        <dbReference type="ARBA" id="ARBA00022723"/>
    </source>
</evidence>
<proteinExistence type="inferred from homology"/>
<evidence type="ECO:0000256" key="13">
    <source>
        <dbReference type="ARBA" id="ARBA00048390"/>
    </source>
</evidence>
<dbReference type="GO" id="GO:0046872">
    <property type="term" value="F:metal ion binding"/>
    <property type="evidence" value="ECO:0007669"/>
    <property type="project" value="UniProtKB-UniRule"/>
</dbReference>
<dbReference type="PANTHER" id="PTHR40255">
    <property type="entry name" value="UPF0093 MEMBRANE PROTEIN SLR1790"/>
    <property type="match status" value="1"/>
</dbReference>
<comment type="pathway">
    <text evidence="2 14 15">Porphyrin-containing compound metabolism; protoporphyrin-IX biosynthesis; protoporphyrin-IX from protoporphyrinogen-IX: step 1/1.</text>
</comment>
<dbReference type="RefSeq" id="WP_080522810.1">
    <property type="nucleotide sequence ID" value="NZ_LPUF01000001.1"/>
</dbReference>
<dbReference type="GO" id="GO:0070818">
    <property type="term" value="F:protoporphyrinogen oxidase activity"/>
    <property type="evidence" value="ECO:0007669"/>
    <property type="project" value="UniProtKB-UniRule"/>
</dbReference>
<reference evidence="16 17" key="1">
    <citation type="submission" date="2015-12" db="EMBL/GenBank/DDBJ databases">
        <authorList>
            <person name="Shamseldin A."/>
            <person name="Moawad H."/>
            <person name="Abd El-Rahim W.M."/>
            <person name="Sadowsky M.J."/>
        </authorList>
    </citation>
    <scope>NUCLEOTIDE SEQUENCE [LARGE SCALE GENOMIC DNA]</scope>
    <source>
        <strain evidence="16 17">WF1</strain>
    </source>
</reference>
<evidence type="ECO:0000256" key="12">
    <source>
        <dbReference type="ARBA" id="ARBA00023136"/>
    </source>
</evidence>
<name>A0A1V8M9B0_9GAMM</name>
<dbReference type="EMBL" id="LPUF01000001">
    <property type="protein sequence ID" value="OQK18204.1"/>
    <property type="molecule type" value="Genomic_DNA"/>
</dbReference>
<feature type="binding site" description="axial binding residue" evidence="14">
    <location>
        <position position="85"/>
    </location>
    <ligand>
        <name>heme</name>
        <dbReference type="ChEBI" id="CHEBI:30413"/>
    </ligand>
    <ligandPart>
        <name>Fe</name>
        <dbReference type="ChEBI" id="CHEBI:18248"/>
    </ligandPart>
</feature>
<accession>A0A1V8M9B0</accession>
<dbReference type="OrthoDB" id="9800824at2"/>
<dbReference type="NCBIfam" id="TIGR00701">
    <property type="entry name" value="protoporphyrinogen oxidase HemJ"/>
    <property type="match status" value="1"/>
</dbReference>
<evidence type="ECO:0000256" key="9">
    <source>
        <dbReference type="ARBA" id="ARBA00022989"/>
    </source>
</evidence>
<dbReference type="GO" id="GO:0006782">
    <property type="term" value="P:protoporphyrinogen IX biosynthetic process"/>
    <property type="evidence" value="ECO:0007669"/>
    <property type="project" value="UniProtKB-UniRule"/>
</dbReference>
<dbReference type="GO" id="GO:0005886">
    <property type="term" value="C:plasma membrane"/>
    <property type="evidence" value="ECO:0007669"/>
    <property type="project" value="UniProtKB-SubCell"/>
</dbReference>
<dbReference type="AlphaFoldDB" id="A0A1V8M9B0"/>
<dbReference type="PIRSF" id="PIRSF004638">
    <property type="entry name" value="UCP004638"/>
    <property type="match status" value="1"/>
</dbReference>
<evidence type="ECO:0000256" key="7">
    <source>
        <dbReference type="ARBA" id="ARBA00022692"/>
    </source>
</evidence>
<dbReference type="InterPro" id="IPR005265">
    <property type="entry name" value="HemJ-like"/>
</dbReference>
<keyword evidence="5 14" id="KW-1003">Cell membrane</keyword>